<organism evidence="2 3">
    <name type="scientific">Plebeiibacterium sediminum</name>
    <dbReference type="NCBI Taxonomy" id="2992112"/>
    <lineage>
        <taxon>Bacteria</taxon>
        <taxon>Pseudomonadati</taxon>
        <taxon>Bacteroidota</taxon>
        <taxon>Bacteroidia</taxon>
        <taxon>Marinilabiliales</taxon>
        <taxon>Marinilabiliaceae</taxon>
        <taxon>Plebeiibacterium</taxon>
    </lineage>
</organism>
<evidence type="ECO:0000313" key="3">
    <source>
        <dbReference type="Proteomes" id="UP001209229"/>
    </source>
</evidence>
<evidence type="ECO:0000256" key="1">
    <source>
        <dbReference type="SAM" id="MobiDB-lite"/>
    </source>
</evidence>
<evidence type="ECO:0000313" key="2">
    <source>
        <dbReference type="EMBL" id="MCW3789325.1"/>
    </source>
</evidence>
<accession>A0AAE3MA13</accession>
<name>A0AAE3MA13_9BACT</name>
<protein>
    <submittedName>
        <fullName evidence="2">Uncharacterized protein</fullName>
    </submittedName>
</protein>
<feature type="non-terminal residue" evidence="2">
    <location>
        <position position="1"/>
    </location>
</feature>
<dbReference type="Proteomes" id="UP001209229">
    <property type="component" value="Unassembled WGS sequence"/>
</dbReference>
<dbReference type="EMBL" id="JAPDPJ010000099">
    <property type="protein sequence ID" value="MCW3789325.1"/>
    <property type="molecule type" value="Genomic_DNA"/>
</dbReference>
<keyword evidence="3" id="KW-1185">Reference proteome</keyword>
<feature type="region of interest" description="Disordered" evidence="1">
    <location>
        <begin position="1"/>
        <end position="33"/>
    </location>
</feature>
<proteinExistence type="predicted"/>
<dbReference type="AlphaFoldDB" id="A0AAE3MA13"/>
<sequence>TTQPHTKEQPKKTKQIPKTYRREPKKSKKMESKTIVFGQKLNPKPPFLAKNGILRHYGG</sequence>
<comment type="caution">
    <text evidence="2">The sequence shown here is derived from an EMBL/GenBank/DDBJ whole genome shotgun (WGS) entry which is preliminary data.</text>
</comment>
<gene>
    <name evidence="2" type="ORF">OM075_22875</name>
</gene>
<reference evidence="2" key="1">
    <citation type="submission" date="2022-10" db="EMBL/GenBank/DDBJ databases">
        <authorList>
            <person name="Yu W.X."/>
        </authorList>
    </citation>
    <scope>NUCLEOTIDE SEQUENCE</scope>
    <source>
        <strain evidence="2">AAT</strain>
    </source>
</reference>
<feature type="compositionally biased region" description="Basic and acidic residues" evidence="1">
    <location>
        <begin position="1"/>
        <end position="11"/>
    </location>
</feature>